<evidence type="ECO:0008006" key="3">
    <source>
        <dbReference type="Google" id="ProtNLM"/>
    </source>
</evidence>
<evidence type="ECO:0000313" key="2">
    <source>
        <dbReference type="Proteomes" id="UP000295344"/>
    </source>
</evidence>
<name>A0A4V3EA79_9MICO</name>
<dbReference type="AlphaFoldDB" id="A0A4V3EA79"/>
<comment type="caution">
    <text evidence="1">The sequence shown here is derived from an EMBL/GenBank/DDBJ whole genome shotgun (WGS) entry which is preliminary data.</text>
</comment>
<dbReference type="Proteomes" id="UP000295344">
    <property type="component" value="Unassembled WGS sequence"/>
</dbReference>
<dbReference type="EMBL" id="SOAM01000004">
    <property type="protein sequence ID" value="TDS75064.1"/>
    <property type="molecule type" value="Genomic_DNA"/>
</dbReference>
<protein>
    <recommendedName>
        <fullName evidence="3">TadE-like protein</fullName>
    </recommendedName>
</protein>
<gene>
    <name evidence="1" type="ORF">CLV52_3590</name>
</gene>
<dbReference type="RefSeq" id="WP_246018204.1">
    <property type="nucleotide sequence ID" value="NZ_BAAARP010000001.1"/>
</dbReference>
<keyword evidence="2" id="KW-1185">Reference proteome</keyword>
<organism evidence="1 2">
    <name type="scientific">Amnibacterium kyonggiense</name>
    <dbReference type="NCBI Taxonomy" id="595671"/>
    <lineage>
        <taxon>Bacteria</taxon>
        <taxon>Bacillati</taxon>
        <taxon>Actinomycetota</taxon>
        <taxon>Actinomycetes</taxon>
        <taxon>Micrococcales</taxon>
        <taxon>Microbacteriaceae</taxon>
        <taxon>Amnibacterium</taxon>
    </lineage>
</organism>
<proteinExistence type="predicted"/>
<accession>A0A4V3EA79</accession>
<evidence type="ECO:0000313" key="1">
    <source>
        <dbReference type="EMBL" id="TDS75064.1"/>
    </source>
</evidence>
<sequence length="92" mass="9270">MTAEFAVAVPAVLLVLAACLGGLRIGVERLRVVDAAAQAARAAAVGQPLPSGVTGTERRRETVCATVRREVPLLGLPVPVDATACALAGVTP</sequence>
<reference evidence="1 2" key="1">
    <citation type="submission" date="2019-03" db="EMBL/GenBank/DDBJ databases">
        <title>Genomic Encyclopedia of Archaeal and Bacterial Type Strains, Phase II (KMG-II): from individual species to whole genera.</title>
        <authorList>
            <person name="Goeker M."/>
        </authorList>
    </citation>
    <scope>NUCLEOTIDE SEQUENCE [LARGE SCALE GENOMIC DNA]</scope>
    <source>
        <strain evidence="1 2">DSM 24782</strain>
    </source>
</reference>